<evidence type="ECO:0000313" key="2">
    <source>
        <dbReference type="EMBL" id="SVA91643.1"/>
    </source>
</evidence>
<feature type="non-terminal residue" evidence="2">
    <location>
        <position position="356"/>
    </location>
</feature>
<evidence type="ECO:0000259" key="1">
    <source>
        <dbReference type="PROSITE" id="PS50093"/>
    </source>
</evidence>
<reference evidence="2" key="1">
    <citation type="submission" date="2018-05" db="EMBL/GenBank/DDBJ databases">
        <authorList>
            <person name="Lanie J.A."/>
            <person name="Ng W.-L."/>
            <person name="Kazmierczak K.M."/>
            <person name="Andrzejewski T.M."/>
            <person name="Davidsen T.M."/>
            <person name="Wayne K.J."/>
            <person name="Tettelin H."/>
            <person name="Glass J.I."/>
            <person name="Rusch D."/>
            <person name="Podicherti R."/>
            <person name="Tsui H.-C.T."/>
            <person name="Winkler M.E."/>
        </authorList>
    </citation>
    <scope>NUCLEOTIDE SEQUENCE</scope>
</reference>
<feature type="domain" description="PKD" evidence="1">
    <location>
        <begin position="131"/>
        <end position="200"/>
    </location>
</feature>
<dbReference type="PROSITE" id="PS50093">
    <property type="entry name" value="PKD"/>
    <property type="match status" value="2"/>
</dbReference>
<dbReference type="InterPro" id="IPR013783">
    <property type="entry name" value="Ig-like_fold"/>
</dbReference>
<dbReference type="CDD" id="cd00146">
    <property type="entry name" value="PKD"/>
    <property type="match status" value="2"/>
</dbReference>
<dbReference type="Pfam" id="PF18911">
    <property type="entry name" value="PKD_4"/>
    <property type="match status" value="2"/>
</dbReference>
<feature type="non-terminal residue" evidence="2">
    <location>
        <position position="1"/>
    </location>
</feature>
<dbReference type="SMART" id="SM00089">
    <property type="entry name" value="PKD"/>
    <property type="match status" value="2"/>
</dbReference>
<gene>
    <name evidence="2" type="ORF">METZ01_LOCUS144497</name>
</gene>
<organism evidence="2">
    <name type="scientific">marine metagenome</name>
    <dbReference type="NCBI Taxonomy" id="408172"/>
    <lineage>
        <taxon>unclassified sequences</taxon>
        <taxon>metagenomes</taxon>
        <taxon>ecological metagenomes</taxon>
    </lineage>
</organism>
<dbReference type="InterPro" id="IPR022409">
    <property type="entry name" value="PKD/Chitinase_dom"/>
</dbReference>
<dbReference type="InterPro" id="IPR000601">
    <property type="entry name" value="PKD_dom"/>
</dbReference>
<proteinExistence type="predicted"/>
<name>A0A381ZSA5_9ZZZZ</name>
<dbReference type="EMBL" id="UINC01022307">
    <property type="protein sequence ID" value="SVA91643.1"/>
    <property type="molecule type" value="Genomic_DNA"/>
</dbReference>
<dbReference type="InterPro" id="IPR035986">
    <property type="entry name" value="PKD_dom_sf"/>
</dbReference>
<sequence>VRKALVVAILMLMPGCLDTTPEEISGVQIQLPIGSIIEGDTVSLMASGQKPAGAKYLWDFGDGSGGTGENVQHIFVDEGPYTIVLTVVDEEGRIGTASENIEILHRNEFPVASLDSTYGGEGQNIKVNSLVFFDGGSSSDPDGDVLSFEWDFGDGNTGEGIRPNHFYDTVGNFTVTLVVSDSGNLSSSDQIWVLVSIRTFSVAFTEHTITIPDLLGYTEEQDETIEQHTYPYNLTSVSYNLQWVEDEELDANNDLIDYPDNFTLYVQTNYLLNKTISGTSGDLSLNFEALSTLPTNIVMSMESALEVSDYLFQNGYTSAKGQGPWETSIICNEASSITDFGLNSFLDTDDGNDWFL</sequence>
<dbReference type="SUPFAM" id="SSF49299">
    <property type="entry name" value="PKD domain"/>
    <property type="match status" value="2"/>
</dbReference>
<dbReference type="Gene3D" id="2.60.40.10">
    <property type="entry name" value="Immunoglobulins"/>
    <property type="match status" value="2"/>
</dbReference>
<feature type="domain" description="PKD" evidence="1">
    <location>
        <begin position="51"/>
        <end position="103"/>
    </location>
</feature>
<dbReference type="AlphaFoldDB" id="A0A381ZSA5"/>
<protein>
    <recommendedName>
        <fullName evidence="1">PKD domain-containing protein</fullName>
    </recommendedName>
</protein>
<accession>A0A381ZSA5</accession>